<organism evidence="1 2">
    <name type="scientific">Paenibacillus mucilaginosus K02</name>
    <dbReference type="NCBI Taxonomy" id="997761"/>
    <lineage>
        <taxon>Bacteria</taxon>
        <taxon>Bacillati</taxon>
        <taxon>Bacillota</taxon>
        <taxon>Bacilli</taxon>
        <taxon>Bacillales</taxon>
        <taxon>Paenibacillaceae</taxon>
        <taxon>Paenibacillus</taxon>
    </lineage>
</organism>
<accession>I0BLB6</accession>
<dbReference type="AlphaFoldDB" id="I0BLB6"/>
<protein>
    <submittedName>
        <fullName evidence="1">Uncharacterized protein</fullName>
    </submittedName>
</protein>
<gene>
    <name evidence="1" type="ORF">B2K_21070</name>
</gene>
<sequence length="140" mass="16354">MNLGDFRVGQVAAYHNERRGDIVKVKGAQVRYILAAAEHAERTLKIDPREKDKRYFRTLYHITEPEARENIIKTEGSQIPDCHSSASEENTAYGKVRAGPQRKTYVTVCQLYHSFSEDDTVYEQTARMVYDRYRWRSVCF</sequence>
<evidence type="ECO:0000313" key="1">
    <source>
        <dbReference type="EMBL" id="AFH63163.1"/>
    </source>
</evidence>
<name>I0BLB6_9BACL</name>
<evidence type="ECO:0000313" key="2">
    <source>
        <dbReference type="Proteomes" id="UP000007392"/>
    </source>
</evidence>
<dbReference type="Proteomes" id="UP000007392">
    <property type="component" value="Chromosome"/>
</dbReference>
<dbReference type="KEGG" id="pmw:B2K_21070"/>
<proteinExistence type="predicted"/>
<dbReference type="HOGENOM" id="CLU_1833214_0_0_9"/>
<reference evidence="1 2" key="1">
    <citation type="submission" date="2013-06" db="EMBL/GenBank/DDBJ databases">
        <title>Complete genome sequence of Paenibacillus mucilaginosus K02.</title>
        <authorList>
            <person name="Xiao B."/>
            <person name="Sun L."/>
            <person name="Xiao L."/>
            <person name="Lian B."/>
        </authorList>
    </citation>
    <scope>NUCLEOTIDE SEQUENCE [LARGE SCALE GENOMIC DNA]</scope>
    <source>
        <strain evidence="1 2">K02</strain>
    </source>
</reference>
<dbReference type="EMBL" id="CP003422">
    <property type="protein sequence ID" value="AFH63163.1"/>
    <property type="molecule type" value="Genomic_DNA"/>
</dbReference>